<dbReference type="Gene3D" id="3.30.70.930">
    <property type="match status" value="1"/>
</dbReference>
<evidence type="ECO:0000256" key="2">
    <source>
        <dbReference type="SAM" id="MobiDB-lite"/>
    </source>
</evidence>
<reference evidence="4" key="2">
    <citation type="submission" date="2016-01" db="EMBL/GenBank/DDBJ databases">
        <title>Six Aerococcus type strain genome sequencing and assembly using PacBio and Illumina Hiseq.</title>
        <authorList>
            <person name="Carkaci D."/>
            <person name="Dargis R."/>
            <person name="Nielsen X.C."/>
            <person name="Skovgaard O."/>
            <person name="Fuursted K."/>
            <person name="Christensen J.J."/>
        </authorList>
    </citation>
    <scope>NUCLEOTIDE SEQUENCE [LARGE SCALE GENOMIC DNA]</scope>
    <source>
        <strain evidence="4">CCUG42038B</strain>
    </source>
</reference>
<gene>
    <name evidence="3" type="ORF">AWM75_05595</name>
</gene>
<evidence type="ECO:0000256" key="1">
    <source>
        <dbReference type="ARBA" id="ARBA00010272"/>
    </source>
</evidence>
<dbReference type="InterPro" id="IPR051614">
    <property type="entry name" value="UPF0045_domain"/>
</dbReference>
<dbReference type="RefSeq" id="WP_067979361.1">
    <property type="nucleotide sequence ID" value="NZ_CP014163.1"/>
</dbReference>
<dbReference type="AlphaFoldDB" id="A0A0X8FLI3"/>
<dbReference type="EMBL" id="CP014163">
    <property type="protein sequence ID" value="AMB99500.1"/>
    <property type="molecule type" value="Genomic_DNA"/>
</dbReference>
<dbReference type="InterPro" id="IPR029756">
    <property type="entry name" value="MTH1187/YkoF-like"/>
</dbReference>
<dbReference type="GO" id="GO:0005829">
    <property type="term" value="C:cytosol"/>
    <property type="evidence" value="ECO:0007669"/>
    <property type="project" value="TreeGrafter"/>
</dbReference>
<dbReference type="PANTHER" id="PTHR33777:SF1">
    <property type="entry name" value="UPF0045 PROTEIN ECM15"/>
    <property type="match status" value="1"/>
</dbReference>
<dbReference type="Pfam" id="PF01910">
    <property type="entry name" value="Thiamine_BP"/>
    <property type="match status" value="1"/>
</dbReference>
<dbReference type="InterPro" id="IPR002767">
    <property type="entry name" value="Thiamine_BP"/>
</dbReference>
<protein>
    <submittedName>
        <fullName evidence="3">Uncharacterized protein</fullName>
    </submittedName>
</protein>
<feature type="region of interest" description="Disordered" evidence="2">
    <location>
        <begin position="82"/>
        <end position="102"/>
    </location>
</feature>
<dbReference type="Proteomes" id="UP000062260">
    <property type="component" value="Chromosome"/>
</dbReference>
<dbReference type="PANTHER" id="PTHR33777">
    <property type="entry name" value="UPF0045 PROTEIN ECM15"/>
    <property type="match status" value="1"/>
</dbReference>
<dbReference type="NCBIfam" id="TIGR00106">
    <property type="entry name" value="MTH1187 family thiamine-binding protein"/>
    <property type="match status" value="1"/>
</dbReference>
<proteinExistence type="inferred from homology"/>
<evidence type="ECO:0000313" key="3">
    <source>
        <dbReference type="EMBL" id="AMB99500.1"/>
    </source>
</evidence>
<name>A0A0X8FLI3_9LACT</name>
<evidence type="ECO:0000313" key="4">
    <source>
        <dbReference type="Proteomes" id="UP000062260"/>
    </source>
</evidence>
<reference evidence="3 4" key="1">
    <citation type="journal article" date="2016" name="Genome Announc.">
        <title>Complete Genome Sequences of Aerococcus christensenii CCUG 28831T, Aerococcus sanguinicola CCUG 43001T, Aerococcus urinae CCUG 36881T, Aerococcus urinaeequi CCUG 28094T, Aerococcus urinaehominis CCUG 42038 BT, and Aerococcus viridans CCUG 4311T.</title>
        <authorList>
            <person name="Carkaci D."/>
            <person name="Dargis R."/>
            <person name="Nielsen X.C."/>
            <person name="Skovgaard O."/>
            <person name="Fuursted K."/>
            <person name="Christensen J.J."/>
        </authorList>
    </citation>
    <scope>NUCLEOTIDE SEQUENCE [LARGE SCALE GENOMIC DNA]</scope>
    <source>
        <strain evidence="3 4">CCUG42038B</strain>
    </source>
</reference>
<sequence>MAILELTLLPIATETTSVSEYVAAAYDVVKDVTDVEVELTAMGTILTGDIDRLFDLVRQMQEAVFAKGIDRVYTVIKIDDRRDKKGQTKDKLASVTAKLTDK</sequence>
<organism evidence="3 4">
    <name type="scientific">Aerococcus urinaehominis</name>
    <dbReference type="NCBI Taxonomy" id="128944"/>
    <lineage>
        <taxon>Bacteria</taxon>
        <taxon>Bacillati</taxon>
        <taxon>Bacillota</taxon>
        <taxon>Bacilli</taxon>
        <taxon>Lactobacillales</taxon>
        <taxon>Aerococcaceae</taxon>
        <taxon>Aerococcus</taxon>
    </lineage>
</organism>
<keyword evidence="4" id="KW-1185">Reference proteome</keyword>
<dbReference type="SUPFAM" id="SSF89957">
    <property type="entry name" value="MTH1187/YkoF-like"/>
    <property type="match status" value="1"/>
</dbReference>
<dbReference type="KEGG" id="auh:AWM75_05595"/>
<dbReference type="OrthoDB" id="2147383at2"/>
<feature type="compositionally biased region" description="Basic and acidic residues" evidence="2">
    <location>
        <begin position="82"/>
        <end position="92"/>
    </location>
</feature>
<comment type="similarity">
    <text evidence="1">Belongs to the UPF0045 family.</text>
</comment>
<accession>A0A0X8FLI3</accession>
<dbReference type="STRING" id="128944.AWM75_05595"/>